<dbReference type="EMBL" id="PFGP01000152">
    <property type="protein sequence ID" value="PIW65793.1"/>
    <property type="molecule type" value="Genomic_DNA"/>
</dbReference>
<dbReference type="Gene3D" id="1.20.120.330">
    <property type="entry name" value="Nucleotidyltransferases domain 2"/>
    <property type="match status" value="1"/>
</dbReference>
<dbReference type="Proteomes" id="UP000231267">
    <property type="component" value="Unassembled WGS sequence"/>
</dbReference>
<dbReference type="InterPro" id="IPR040891">
    <property type="entry name" value="HEPN_SAV_6107"/>
</dbReference>
<gene>
    <name evidence="2" type="ORF">COW11_06615</name>
</gene>
<dbReference type="AlphaFoldDB" id="A0A2J0LJN0"/>
<evidence type="ECO:0000259" key="1">
    <source>
        <dbReference type="Pfam" id="PF18726"/>
    </source>
</evidence>
<feature type="domain" description="SAV-6107-like HEPN" evidence="1">
    <location>
        <begin position="44"/>
        <end position="134"/>
    </location>
</feature>
<proteinExistence type="predicted"/>
<organism evidence="2 3">
    <name type="scientific">Candidatus Taenaricola geysiri</name>
    <dbReference type="NCBI Taxonomy" id="1974752"/>
    <lineage>
        <taxon>Bacteria</taxon>
        <taxon>Pseudomonadati</taxon>
        <taxon>Candidatus Omnitrophota</taxon>
        <taxon>Candidatus Taenaricola</taxon>
    </lineage>
</organism>
<name>A0A2J0LJN0_9BACT</name>
<dbReference type="Pfam" id="PF18726">
    <property type="entry name" value="HEPN_SAV_6107"/>
    <property type="match status" value="1"/>
</dbReference>
<sequence length="141" mass="15945">MALENWLKIGKIVKHETSKEEISAIFGVVGRCLKDASLPGLSSDQKYILSYQAAFETALALLYKNGYKPIKTGHHYTVWQCLKEILVKEQHKAILLFEAAAKKRSKLSYDIAGLASQQEANEMYQEAVKFIELIKEKIKPS</sequence>
<comment type="caution">
    <text evidence="2">The sequence shown here is derived from an EMBL/GenBank/DDBJ whole genome shotgun (WGS) entry which is preliminary data.</text>
</comment>
<evidence type="ECO:0000313" key="2">
    <source>
        <dbReference type="EMBL" id="PIW65793.1"/>
    </source>
</evidence>
<protein>
    <recommendedName>
        <fullName evidence="1">SAV-6107-like HEPN domain-containing protein</fullName>
    </recommendedName>
</protein>
<reference evidence="2 3" key="1">
    <citation type="submission" date="2017-09" db="EMBL/GenBank/DDBJ databases">
        <title>Depth-based differentiation of microbial function through sediment-hosted aquifers and enrichment of novel symbionts in the deep terrestrial subsurface.</title>
        <authorList>
            <person name="Probst A.J."/>
            <person name="Ladd B."/>
            <person name="Jarett J.K."/>
            <person name="Geller-Mcgrath D.E."/>
            <person name="Sieber C.M."/>
            <person name="Emerson J.B."/>
            <person name="Anantharaman K."/>
            <person name="Thomas B.C."/>
            <person name="Malmstrom R."/>
            <person name="Stieglmeier M."/>
            <person name="Klingl A."/>
            <person name="Woyke T."/>
            <person name="Ryan C.M."/>
            <person name="Banfield J.F."/>
        </authorList>
    </citation>
    <scope>NUCLEOTIDE SEQUENCE [LARGE SCALE GENOMIC DNA]</scope>
    <source>
        <strain evidence="2">CG12_big_fil_rev_8_21_14_0_65_43_15</strain>
    </source>
</reference>
<accession>A0A2J0LJN0</accession>
<evidence type="ECO:0000313" key="3">
    <source>
        <dbReference type="Proteomes" id="UP000231267"/>
    </source>
</evidence>